<dbReference type="SUPFAM" id="SSF54616">
    <property type="entry name" value="DNA-binding domain of Mlu1-box binding protein MBP1"/>
    <property type="match status" value="1"/>
</dbReference>
<feature type="domain" description="HTH APSES-type" evidence="6">
    <location>
        <begin position="119"/>
        <end position="226"/>
    </location>
</feature>
<feature type="region of interest" description="Disordered" evidence="5">
    <location>
        <begin position="1"/>
        <end position="118"/>
    </location>
</feature>
<dbReference type="GO" id="GO:0043565">
    <property type="term" value="F:sequence-specific DNA binding"/>
    <property type="evidence" value="ECO:0007669"/>
    <property type="project" value="TreeGrafter"/>
</dbReference>
<feature type="compositionally biased region" description="Low complexity" evidence="5">
    <location>
        <begin position="12"/>
        <end position="46"/>
    </location>
</feature>
<evidence type="ECO:0000313" key="8">
    <source>
        <dbReference type="Proteomes" id="UP000006310"/>
    </source>
</evidence>
<dbReference type="KEGG" id="kng:KNAG_0M02110"/>
<gene>
    <name evidence="7" type="primary">KNAG0M02110</name>
    <name evidence="7" type="ordered locus">KNAG_0M02110</name>
</gene>
<dbReference type="Pfam" id="PF04383">
    <property type="entry name" value="KilA-N"/>
    <property type="match status" value="1"/>
</dbReference>
<keyword evidence="3" id="KW-0238">DNA-binding</keyword>
<dbReference type="Gene3D" id="3.10.260.10">
    <property type="entry name" value="Transcription regulator HTH, APSES-type DNA-binding domain"/>
    <property type="match status" value="1"/>
</dbReference>
<dbReference type="RefSeq" id="XP_022467308.1">
    <property type="nucleotide sequence ID" value="XM_022611076.1"/>
</dbReference>
<reference evidence="7 8" key="1">
    <citation type="journal article" date="2011" name="Proc. Natl. Acad. Sci. U.S.A.">
        <title>Evolutionary erosion of yeast sex chromosomes by mating-type switching accidents.</title>
        <authorList>
            <person name="Gordon J.L."/>
            <person name="Armisen D."/>
            <person name="Proux-Wera E."/>
            <person name="Oheigeartaigh S.S."/>
            <person name="Byrne K.P."/>
            <person name="Wolfe K.H."/>
        </authorList>
    </citation>
    <scope>NUCLEOTIDE SEQUENCE [LARGE SCALE GENOMIC DNA]</scope>
    <source>
        <strain evidence="8">ATCC MYA-139 / BCRC 22969 / CBS 8797 / CCRC 22969 / KCTC 17520 / NBRC 10181 / NCYC 3082</strain>
    </source>
</reference>
<keyword evidence="4" id="KW-0804">Transcription</keyword>
<dbReference type="EMBL" id="HE978326">
    <property type="protein sequence ID" value="CCK73064.1"/>
    <property type="molecule type" value="Genomic_DNA"/>
</dbReference>
<evidence type="ECO:0000256" key="2">
    <source>
        <dbReference type="ARBA" id="ARBA00023015"/>
    </source>
</evidence>
<dbReference type="InterPro" id="IPR029790">
    <property type="entry name" value="EFG1/Phd1/StuA"/>
</dbReference>
<evidence type="ECO:0000313" key="7">
    <source>
        <dbReference type="EMBL" id="CCK73064.1"/>
    </source>
</evidence>
<dbReference type="InterPro" id="IPR018004">
    <property type="entry name" value="KilA/APSES_HTH"/>
</dbReference>
<dbReference type="eggNOG" id="ENOG502QW2C">
    <property type="taxonomic scope" value="Eukaryota"/>
</dbReference>
<dbReference type="PANTHER" id="PTHR47792">
    <property type="entry name" value="PROTEIN SOK2-RELATED"/>
    <property type="match status" value="1"/>
</dbReference>
<dbReference type="GO" id="GO:0005634">
    <property type="term" value="C:nucleus"/>
    <property type="evidence" value="ECO:0007669"/>
    <property type="project" value="TreeGrafter"/>
</dbReference>
<dbReference type="STRING" id="1071383.J7SAU7"/>
<evidence type="ECO:0000256" key="4">
    <source>
        <dbReference type="ARBA" id="ARBA00023163"/>
    </source>
</evidence>
<evidence type="ECO:0000259" key="6">
    <source>
        <dbReference type="PROSITE" id="PS51299"/>
    </source>
</evidence>
<dbReference type="PANTHER" id="PTHR47792:SF1">
    <property type="entry name" value="PROTEIN SOK2-RELATED"/>
    <property type="match status" value="1"/>
</dbReference>
<dbReference type="PROSITE" id="PS51299">
    <property type="entry name" value="HTH_APSES"/>
    <property type="match status" value="1"/>
</dbReference>
<keyword evidence="8" id="KW-1185">Reference proteome</keyword>
<accession>J7SAU7</accession>
<evidence type="ECO:0000256" key="1">
    <source>
        <dbReference type="ARBA" id="ARBA00007247"/>
    </source>
</evidence>
<feature type="compositionally biased region" description="Low complexity" evidence="5">
    <location>
        <begin position="88"/>
        <end position="113"/>
    </location>
</feature>
<dbReference type="HOGENOM" id="CLU_1165979_0_0_1"/>
<dbReference type="Proteomes" id="UP000006310">
    <property type="component" value="Chromosome 13"/>
</dbReference>
<sequence>MDFYSGDGDGPAAATAAAPSSRTSTRNSRSSSTTLHSTSRSRTSTTPQALLRPSSSRTCSTRWQTSVRGSTGPCWTPLHRTRIHIQASSNHSSRNSSSSSSSNRNNNHSSSSSLPRGNTLTTTLWEDENTVCYQVEVNSVCVVRRADNDFVNGTKLLNVTRMTRGRRDGILKAERTRHVVKIGAMHLKGVWVPLDAARAMAHREQIADLLYPLLEQDMVRYINTHPGQVNLLHNGFYR</sequence>
<dbReference type="OrthoDB" id="5407653at2759"/>
<protein>
    <recommendedName>
        <fullName evidence="6">HTH APSES-type domain-containing protein</fullName>
    </recommendedName>
</protein>
<comment type="similarity">
    <text evidence="1">Belongs to the EFG1/PHD1/stuA family.</text>
</comment>
<dbReference type="InterPro" id="IPR036887">
    <property type="entry name" value="HTH_APSES_sf"/>
</dbReference>
<evidence type="ECO:0000256" key="3">
    <source>
        <dbReference type="ARBA" id="ARBA00023125"/>
    </source>
</evidence>
<evidence type="ECO:0000256" key="5">
    <source>
        <dbReference type="SAM" id="MobiDB-lite"/>
    </source>
</evidence>
<dbReference type="GO" id="GO:0003700">
    <property type="term" value="F:DNA-binding transcription factor activity"/>
    <property type="evidence" value="ECO:0007669"/>
    <property type="project" value="TreeGrafter"/>
</dbReference>
<dbReference type="GO" id="GO:0045944">
    <property type="term" value="P:positive regulation of transcription by RNA polymerase II"/>
    <property type="evidence" value="ECO:0007669"/>
    <property type="project" value="TreeGrafter"/>
</dbReference>
<proteinExistence type="inferred from homology"/>
<name>J7SAU7_HUIN7</name>
<feature type="compositionally biased region" description="Polar residues" evidence="5">
    <location>
        <begin position="53"/>
        <end position="69"/>
    </location>
</feature>
<keyword evidence="2" id="KW-0805">Transcription regulation</keyword>
<organism evidence="7 8">
    <name type="scientific">Huiozyma naganishii (strain ATCC MYA-139 / BCRC 22969 / CBS 8797 / KCTC 17520 / NBRC 10181 / NCYC 3082 / Yp74L-3)</name>
    <name type="common">Yeast</name>
    <name type="synonym">Kazachstania naganishii</name>
    <dbReference type="NCBI Taxonomy" id="1071383"/>
    <lineage>
        <taxon>Eukaryota</taxon>
        <taxon>Fungi</taxon>
        <taxon>Dikarya</taxon>
        <taxon>Ascomycota</taxon>
        <taxon>Saccharomycotina</taxon>
        <taxon>Saccharomycetes</taxon>
        <taxon>Saccharomycetales</taxon>
        <taxon>Saccharomycetaceae</taxon>
        <taxon>Huiozyma</taxon>
    </lineage>
</organism>
<dbReference type="InterPro" id="IPR003163">
    <property type="entry name" value="Tscrpt_reg_HTH_APSES-type"/>
</dbReference>
<reference evidence="8" key="2">
    <citation type="submission" date="2012-08" db="EMBL/GenBank/DDBJ databases">
        <title>Genome sequence of Kazachstania naganishii.</title>
        <authorList>
            <person name="Gordon J.L."/>
            <person name="Armisen D."/>
            <person name="Proux-Wera E."/>
            <person name="OhEigeartaigh S.S."/>
            <person name="Byrne K.P."/>
            <person name="Wolfe K.H."/>
        </authorList>
    </citation>
    <scope>NUCLEOTIDE SEQUENCE [LARGE SCALE GENOMIC DNA]</scope>
    <source>
        <strain evidence="8">ATCC MYA-139 / BCRC 22969 / CBS 8797 / CCRC 22969 / KCTC 17520 / NBRC 10181 / NCYC 3082</strain>
    </source>
</reference>
<dbReference type="AlphaFoldDB" id="J7SAU7"/>
<dbReference type="GeneID" id="34528844"/>
<dbReference type="SMART" id="SM01252">
    <property type="entry name" value="KilA-N"/>
    <property type="match status" value="1"/>
</dbReference>